<dbReference type="PANTHER" id="PTHR47926:SF533">
    <property type="entry name" value="DYW DOMAIN-CONTAINING PROTEIN"/>
    <property type="match status" value="1"/>
</dbReference>
<gene>
    <name evidence="1" type="ORF">KC19_10G010700</name>
</gene>
<dbReference type="EMBL" id="CM026431">
    <property type="protein sequence ID" value="KAG0558186.1"/>
    <property type="molecule type" value="Genomic_DNA"/>
</dbReference>
<accession>A0A8T0GFH9</accession>
<dbReference type="PANTHER" id="PTHR47926">
    <property type="entry name" value="PENTATRICOPEPTIDE REPEAT-CONTAINING PROTEIN"/>
    <property type="match status" value="1"/>
</dbReference>
<dbReference type="Gene3D" id="1.25.40.10">
    <property type="entry name" value="Tetratricopeptide repeat domain"/>
    <property type="match status" value="1"/>
</dbReference>
<sequence>MQQEGWQPDATTYLSILYIYDNPSDIRWVKKVQAQVVSAGLESNLPIGTALFKIYPKTGKLEDARCIFEMLGHRDAITWNLVIGRSGHADEAFRLFLEMQQEIPKPDTLIYLSILDTCASAGSLEWVKKVRSQALAKSWIRCWRGKRNGEHVW</sequence>
<dbReference type="InterPro" id="IPR011990">
    <property type="entry name" value="TPR-like_helical_dom_sf"/>
</dbReference>
<proteinExistence type="predicted"/>
<dbReference type="OrthoDB" id="185373at2759"/>
<dbReference type="GO" id="GO:0003723">
    <property type="term" value="F:RNA binding"/>
    <property type="evidence" value="ECO:0007669"/>
    <property type="project" value="InterPro"/>
</dbReference>
<evidence type="ECO:0008006" key="3">
    <source>
        <dbReference type="Google" id="ProtNLM"/>
    </source>
</evidence>
<dbReference type="AlphaFoldDB" id="A0A8T0GFH9"/>
<organism evidence="1 2">
    <name type="scientific">Ceratodon purpureus</name>
    <name type="common">Fire moss</name>
    <name type="synonym">Dicranum purpureum</name>
    <dbReference type="NCBI Taxonomy" id="3225"/>
    <lineage>
        <taxon>Eukaryota</taxon>
        <taxon>Viridiplantae</taxon>
        <taxon>Streptophyta</taxon>
        <taxon>Embryophyta</taxon>
        <taxon>Bryophyta</taxon>
        <taxon>Bryophytina</taxon>
        <taxon>Bryopsida</taxon>
        <taxon>Dicranidae</taxon>
        <taxon>Pseudoditrichales</taxon>
        <taxon>Ditrichaceae</taxon>
        <taxon>Ceratodon</taxon>
    </lineage>
</organism>
<dbReference type="InterPro" id="IPR046960">
    <property type="entry name" value="PPR_At4g14850-like_plant"/>
</dbReference>
<evidence type="ECO:0000313" key="1">
    <source>
        <dbReference type="EMBL" id="KAG0558186.1"/>
    </source>
</evidence>
<dbReference type="GO" id="GO:0009451">
    <property type="term" value="P:RNA modification"/>
    <property type="evidence" value="ECO:0007669"/>
    <property type="project" value="InterPro"/>
</dbReference>
<evidence type="ECO:0000313" key="2">
    <source>
        <dbReference type="Proteomes" id="UP000822688"/>
    </source>
</evidence>
<keyword evidence="2" id="KW-1185">Reference proteome</keyword>
<reference evidence="1" key="1">
    <citation type="submission" date="2020-06" db="EMBL/GenBank/DDBJ databases">
        <title>WGS assembly of Ceratodon purpureus strain R40.</title>
        <authorList>
            <person name="Carey S.B."/>
            <person name="Jenkins J."/>
            <person name="Shu S."/>
            <person name="Lovell J.T."/>
            <person name="Sreedasyam A."/>
            <person name="Maumus F."/>
            <person name="Tiley G.P."/>
            <person name="Fernandez-Pozo N."/>
            <person name="Barry K."/>
            <person name="Chen C."/>
            <person name="Wang M."/>
            <person name="Lipzen A."/>
            <person name="Daum C."/>
            <person name="Saski C.A."/>
            <person name="Payton A.C."/>
            <person name="Mcbreen J.C."/>
            <person name="Conrad R.E."/>
            <person name="Kollar L.M."/>
            <person name="Olsson S."/>
            <person name="Huttunen S."/>
            <person name="Landis J.B."/>
            <person name="Wickett N.J."/>
            <person name="Johnson M.G."/>
            <person name="Rensing S.A."/>
            <person name="Grimwood J."/>
            <person name="Schmutz J."/>
            <person name="Mcdaniel S.F."/>
        </authorList>
    </citation>
    <scope>NUCLEOTIDE SEQUENCE</scope>
    <source>
        <strain evidence="1">R40</strain>
    </source>
</reference>
<comment type="caution">
    <text evidence="1">The sequence shown here is derived from an EMBL/GenBank/DDBJ whole genome shotgun (WGS) entry which is preliminary data.</text>
</comment>
<protein>
    <recommendedName>
        <fullName evidence="3">Pentatricopeptide repeat-containing protein</fullName>
    </recommendedName>
</protein>
<name>A0A8T0GFH9_CERPU</name>
<dbReference type="Proteomes" id="UP000822688">
    <property type="component" value="Chromosome 10"/>
</dbReference>